<feature type="repeat" description="WD" evidence="3">
    <location>
        <begin position="931"/>
        <end position="963"/>
    </location>
</feature>
<feature type="repeat" description="WD" evidence="3">
    <location>
        <begin position="1317"/>
        <end position="1358"/>
    </location>
</feature>
<dbReference type="Pfam" id="PF24883">
    <property type="entry name" value="NPHP3_N"/>
    <property type="match status" value="1"/>
</dbReference>
<dbReference type="CDD" id="cd00200">
    <property type="entry name" value="WD40"/>
    <property type="match status" value="3"/>
</dbReference>
<dbReference type="GO" id="GO:1990234">
    <property type="term" value="C:transferase complex"/>
    <property type="evidence" value="ECO:0007669"/>
    <property type="project" value="UniProtKB-ARBA"/>
</dbReference>
<dbReference type="SMART" id="SM00320">
    <property type="entry name" value="WD40"/>
    <property type="match status" value="14"/>
</dbReference>
<protein>
    <recommendedName>
        <fullName evidence="5">Nephrocystin 3-like N-terminal domain-containing protein</fullName>
    </recommendedName>
</protein>
<comment type="caution">
    <text evidence="6">The sequence shown here is derived from an EMBL/GenBank/DDBJ whole genome shotgun (WGS) entry which is preliminary data.</text>
</comment>
<feature type="region of interest" description="Disordered" evidence="4">
    <location>
        <begin position="70"/>
        <end position="89"/>
    </location>
</feature>
<name>A0A5N5QKB9_9AGAM</name>
<dbReference type="GO" id="GO:0005634">
    <property type="term" value="C:nucleus"/>
    <property type="evidence" value="ECO:0007669"/>
    <property type="project" value="TreeGrafter"/>
</dbReference>
<dbReference type="Pfam" id="PF00400">
    <property type="entry name" value="WD40"/>
    <property type="match status" value="13"/>
</dbReference>
<keyword evidence="7" id="KW-1185">Reference proteome</keyword>
<feature type="compositionally biased region" description="Polar residues" evidence="4">
    <location>
        <begin position="1522"/>
        <end position="1533"/>
    </location>
</feature>
<feature type="compositionally biased region" description="Basic and acidic residues" evidence="4">
    <location>
        <begin position="1573"/>
        <end position="1593"/>
    </location>
</feature>
<dbReference type="PANTHER" id="PTHR22847">
    <property type="entry name" value="WD40 REPEAT PROTEIN"/>
    <property type="match status" value="1"/>
</dbReference>
<evidence type="ECO:0000256" key="2">
    <source>
        <dbReference type="ARBA" id="ARBA00022737"/>
    </source>
</evidence>
<feature type="repeat" description="WD" evidence="3">
    <location>
        <begin position="1146"/>
        <end position="1187"/>
    </location>
</feature>
<evidence type="ECO:0000256" key="3">
    <source>
        <dbReference type="PROSITE-ProRule" id="PRU00221"/>
    </source>
</evidence>
<dbReference type="OrthoDB" id="538223at2759"/>
<feature type="region of interest" description="Disordered" evidence="4">
    <location>
        <begin position="1522"/>
        <end position="1593"/>
    </location>
</feature>
<feature type="repeat" description="WD" evidence="3">
    <location>
        <begin position="1017"/>
        <end position="1058"/>
    </location>
</feature>
<feature type="repeat" description="WD" evidence="3">
    <location>
        <begin position="1232"/>
        <end position="1264"/>
    </location>
</feature>
<dbReference type="InterPro" id="IPR056884">
    <property type="entry name" value="NPHP3-like_N"/>
</dbReference>
<feature type="repeat" description="WD" evidence="3">
    <location>
        <begin position="888"/>
        <end position="929"/>
    </location>
</feature>
<gene>
    <name evidence="6" type="ORF">CTheo_4806</name>
</gene>
<keyword evidence="1 3" id="KW-0853">WD repeat</keyword>
<dbReference type="PRINTS" id="PR00320">
    <property type="entry name" value="GPROTEINBRPT"/>
</dbReference>
<feature type="repeat" description="WD" evidence="3">
    <location>
        <begin position="1060"/>
        <end position="1091"/>
    </location>
</feature>
<feature type="region of interest" description="Disordered" evidence="4">
    <location>
        <begin position="23"/>
        <end position="46"/>
    </location>
</feature>
<dbReference type="InterPro" id="IPR015943">
    <property type="entry name" value="WD40/YVTN_repeat-like_dom_sf"/>
</dbReference>
<dbReference type="InterPro" id="IPR001680">
    <property type="entry name" value="WD40_rpt"/>
</dbReference>
<dbReference type="EMBL" id="SSOP01000091">
    <property type="protein sequence ID" value="KAB5591737.1"/>
    <property type="molecule type" value="Genomic_DNA"/>
</dbReference>
<organism evidence="6 7">
    <name type="scientific">Ceratobasidium theobromae</name>
    <dbReference type="NCBI Taxonomy" id="1582974"/>
    <lineage>
        <taxon>Eukaryota</taxon>
        <taxon>Fungi</taxon>
        <taxon>Dikarya</taxon>
        <taxon>Basidiomycota</taxon>
        <taxon>Agaricomycotina</taxon>
        <taxon>Agaricomycetes</taxon>
        <taxon>Cantharellales</taxon>
        <taxon>Ceratobasidiaceae</taxon>
        <taxon>Ceratobasidium</taxon>
    </lineage>
</organism>
<evidence type="ECO:0000313" key="7">
    <source>
        <dbReference type="Proteomes" id="UP000383932"/>
    </source>
</evidence>
<feature type="repeat" description="WD" evidence="3">
    <location>
        <begin position="845"/>
        <end position="886"/>
    </location>
</feature>
<proteinExistence type="predicted"/>
<dbReference type="SUPFAM" id="SSF50978">
    <property type="entry name" value="WD40 repeat-like"/>
    <property type="match status" value="2"/>
</dbReference>
<evidence type="ECO:0000259" key="5">
    <source>
        <dbReference type="Pfam" id="PF24883"/>
    </source>
</evidence>
<dbReference type="PROSITE" id="PS50294">
    <property type="entry name" value="WD_REPEATS_REGION"/>
    <property type="match status" value="13"/>
</dbReference>
<dbReference type="SUPFAM" id="SSF69322">
    <property type="entry name" value="Tricorn protease domain 2"/>
    <property type="match status" value="1"/>
</dbReference>
<feature type="compositionally biased region" description="Acidic residues" evidence="4">
    <location>
        <begin position="1544"/>
        <end position="1554"/>
    </location>
</feature>
<feature type="compositionally biased region" description="Low complexity" evidence="4">
    <location>
        <begin position="23"/>
        <end position="41"/>
    </location>
</feature>
<feature type="domain" description="Nephrocystin 3-like N-terminal" evidence="5">
    <location>
        <begin position="293"/>
        <end position="404"/>
    </location>
</feature>
<evidence type="ECO:0000256" key="1">
    <source>
        <dbReference type="ARBA" id="ARBA00022574"/>
    </source>
</evidence>
<dbReference type="PROSITE" id="PS50082">
    <property type="entry name" value="WD_REPEATS_2"/>
    <property type="match status" value="13"/>
</dbReference>
<feature type="repeat" description="WD" evidence="3">
    <location>
        <begin position="1274"/>
        <end position="1315"/>
    </location>
</feature>
<evidence type="ECO:0000256" key="4">
    <source>
        <dbReference type="SAM" id="MobiDB-lite"/>
    </source>
</evidence>
<dbReference type="InterPro" id="IPR019775">
    <property type="entry name" value="WD40_repeat_CS"/>
</dbReference>
<dbReference type="PANTHER" id="PTHR22847:SF637">
    <property type="entry name" value="WD REPEAT DOMAIN 5B"/>
    <property type="match status" value="1"/>
</dbReference>
<accession>A0A5N5QKB9</accession>
<feature type="repeat" description="WD" evidence="3">
    <location>
        <begin position="974"/>
        <end position="1015"/>
    </location>
</feature>
<keyword evidence="2" id="KW-0677">Repeat</keyword>
<dbReference type="InterPro" id="IPR036322">
    <property type="entry name" value="WD40_repeat_dom_sf"/>
</dbReference>
<reference evidence="6 7" key="1">
    <citation type="journal article" date="2019" name="Fungal Biol. Biotechnol.">
        <title>Draft genome sequence of fastidious pathogen Ceratobasidium theobromae, which causes vascular-streak dieback in Theobroma cacao.</title>
        <authorList>
            <person name="Ali S.S."/>
            <person name="Asman A."/>
            <person name="Shao J."/>
            <person name="Firmansyah A.P."/>
            <person name="Susilo A.W."/>
            <person name="Rosmana A."/>
            <person name="McMahon P."/>
            <person name="Junaid M."/>
            <person name="Guest D."/>
            <person name="Kheng T.Y."/>
            <person name="Meinhardt L.W."/>
            <person name="Bailey B.A."/>
        </authorList>
    </citation>
    <scope>NUCLEOTIDE SEQUENCE [LARGE SCALE GENOMIC DNA]</scope>
    <source>
        <strain evidence="6 7">CT2</strain>
    </source>
</reference>
<dbReference type="Proteomes" id="UP000383932">
    <property type="component" value="Unassembled WGS sequence"/>
</dbReference>
<dbReference type="PROSITE" id="PS00678">
    <property type="entry name" value="WD_REPEATS_1"/>
    <property type="match status" value="4"/>
</dbReference>
<feature type="repeat" description="WD" evidence="3">
    <location>
        <begin position="1103"/>
        <end position="1144"/>
    </location>
</feature>
<dbReference type="InterPro" id="IPR020472">
    <property type="entry name" value="WD40_PAC1"/>
</dbReference>
<evidence type="ECO:0000313" key="6">
    <source>
        <dbReference type="EMBL" id="KAB5591737.1"/>
    </source>
</evidence>
<feature type="repeat" description="WD" evidence="3">
    <location>
        <begin position="1189"/>
        <end position="1230"/>
    </location>
</feature>
<dbReference type="Gene3D" id="2.130.10.10">
    <property type="entry name" value="YVTN repeat-like/Quinoprotein amine dehydrogenase"/>
    <property type="match status" value="6"/>
</dbReference>
<feature type="repeat" description="WD" evidence="3">
    <location>
        <begin position="1360"/>
        <end position="1392"/>
    </location>
</feature>
<sequence length="1593" mass="173679">MASPPPSGKSKRGFCKFLDIFRSPSPSRSQQSQRVSGSAVSLSPPAGSTIATAVQRSYLISSSISNTSILKAHPADPSTQHGTSGLLDRIDQNIGPVGLKPALQALQKGASVFPPLKPAIEALISCLSGTKNKSEYETLASELKMLADFLSQHMGTSPSFQTSGSLEHIAFSIQEEANLIVNKQTRSTERRLFDAIMDEDDLVGHLRRIESLFQQLQTNVTLSMWTIAKAQSVDTRLKDLNPAKLARYDSEPSKGMTRRMCTENTRVDILKGLNDWSQDPNAADIIETTRGEFLCSRTSPECRIVGRIVPTIAYQLARYSIPYRGALYEVLENDPDIGSTNIGKQFERLLREPMMGVKTTMPENLVVVIDALDECEDRDGVQRLLDLLFQFAGPLPLKFFVTSRPEPEIYRVMISQAPNSRTVLRLHEIETSLVQADIALYLTEELGRFMMPSIDQIEQLSQRSGNLFIYAATLVRHVQLGNRLGDHQKRLDSLLAAAPRSTKQYAQLDELYATVLKSALTGDDLDDEAANDIKAVLQTVVCVQEPVDLKTLVALAGLDGMERAQSALRPLRSVLHLSENSGLVSTLHASFPDFMCSQERSGSFFCDVEAYGQVLARQCFAIMQAQLQFNICNLESSFVADKDVDNLQDRIARYISNPLFYACRYWTGHLCSCKSLEELKSLVEEFLTIRLLFWMEVMNLKGAMGIGVEMLSKAIQWLQVVEASSEVIQLIKLAEGARNLVTTFAGNAISQSTPHIYTSLLPFCPKSNRISEHYRKRTHGLIEAKGTGVDRWDTMPLANWRTGLSPIYSMAYSPNRARGQVVYGCFDGTIGIRSANDGSLLVGPVEAHDGIVRGVIFSPSETQVASCGEDRTIRLWDVRNGVAIGEPFRGHSDIVTSISFAPDGTCIVSGSDDCTIRIWDVTNGAPLASSLEGHTKGVMAVAFSPDGTRIVSGSADCTVRVWSFIDGAPVAGPFTGHTGLVRSVAFSLDSTLVVSGSDDWTVRLWAANSGAPITDPFEGHTDWVTAIAFSPDGTRIASSSKDSTIRMWDISSGTFTSTILEAHTDSVTSVAFSLDGTRIISGSTDCTIRVWTTLAPALTSSPPQGHTGWVFSVAFSPDGSRIVSGSDDHTVRLWDAQTGTSIDSPLHGHTEAVSSVAFSPDGALIASSSYDHTIRLWSVQDRTLVVKPLEGHTNWVMSVAFSPDGTRLVSGSIDKTVRVWSIPDGDLVIGPLSEHTDQVMRAMFSPDGTRIISGSCDCTIRVWNTDGTPAADPFKGHTDGITSISISSNVPLIASGSYDHTVRLWGLDDGTPTTPPLRGHTAAVYSVTFSCDGTRVISGSEDRTVRLWNSNDGTPICSPFEGHTSPVYSVAFSSDGAFAISGSDDCTIRFWNTHDIPSSHSKFESFTPSPNPVGSRHSIVNSFGWWSIQEDGWVMGSDQCLLFWLPLETVRSLLTPHCYMVIGRFGSVEVDLSAALLGNNRQDSFYNAIISQLFGGLGFGALSRADASPCCIYDLPPRHSTQLSAESQSTPRSAKSRKAPESIVMEDSESDDVQEIVPSLIAPPKVKRGRPARNKEEKGFRDGQEIEKVVQPM</sequence>